<protein>
    <submittedName>
        <fullName evidence="1">Exonuclease SbcCD subunit D</fullName>
    </submittedName>
</protein>
<comment type="caution">
    <text evidence="1">The sequence shown here is derived from an EMBL/GenBank/DDBJ whole genome shotgun (WGS) entry which is preliminary data.</text>
</comment>
<dbReference type="EMBL" id="SRYB01000044">
    <property type="protein sequence ID" value="TGY76149.1"/>
    <property type="molecule type" value="Genomic_DNA"/>
</dbReference>
<organism evidence="1 2">
    <name type="scientific">Lepagella muris</name>
    <dbReference type="NCBI Taxonomy" id="3032870"/>
    <lineage>
        <taxon>Bacteria</taxon>
        <taxon>Pseudomonadati</taxon>
        <taxon>Bacteroidota</taxon>
        <taxon>Bacteroidia</taxon>
        <taxon>Bacteroidales</taxon>
        <taxon>Muribaculaceae</taxon>
        <taxon>Lepagella</taxon>
    </lineage>
</organism>
<reference evidence="1" key="1">
    <citation type="submission" date="2019-04" db="EMBL/GenBank/DDBJ databases">
        <title>Microbes associate with the intestines of laboratory mice.</title>
        <authorList>
            <person name="Navarre W."/>
            <person name="Wong E."/>
            <person name="Huang K."/>
            <person name="Tropini C."/>
            <person name="Ng K."/>
            <person name="Yu B."/>
        </authorList>
    </citation>
    <scope>NUCLEOTIDE SEQUENCE</scope>
    <source>
        <strain evidence="1">NM04_E33</strain>
    </source>
</reference>
<keyword evidence="2" id="KW-1185">Reference proteome</keyword>
<name>A0AC61RFU4_9BACT</name>
<keyword evidence="1" id="KW-0540">Nuclease</keyword>
<keyword evidence="1" id="KW-0378">Hydrolase</keyword>
<accession>A0AC61RFU4</accession>
<keyword evidence="1" id="KW-0269">Exonuclease</keyword>
<dbReference type="Proteomes" id="UP000306319">
    <property type="component" value="Unassembled WGS sequence"/>
</dbReference>
<proteinExistence type="predicted"/>
<evidence type="ECO:0000313" key="1">
    <source>
        <dbReference type="EMBL" id="TGY76149.1"/>
    </source>
</evidence>
<sequence>MRIVHTSDWHLGQNFYRFDREEEHLCFFEQLAEVLRRERPDALVVSGDVFHNSAPSISAQRLFVEGVMMLADSSPETTIVITAGNHDSGSRLDAERLLWRRLGVHVVGGCQRLPDGTFDPNQFVVEISGKGYIIAAPYFHTSNYPLASADMDREDRQRGFFDALLGSVGDTGLPVVMMAHLAVAGCDTLGHEDEPVGGMLKENLSELGEGYDYLALGHIHRPQQINPRVYYSGSPLPLSFSEAYSHFVNIVEIAERGALPTVEQVEIVPQRRVKTVPQGGAPLQEALDSLGDLDDADDSYIRVLVDQEDVIAADAEDRARKIVDGKACRFCEIRRKPRKYVPKNGDLPEITEIEDFTQIKPIDIVRRSYERKTGTAMNDLLIEMMNRAIELAEE</sequence>
<gene>
    <name evidence="1" type="ORF">E5331_18725</name>
</gene>
<evidence type="ECO:0000313" key="2">
    <source>
        <dbReference type="Proteomes" id="UP000306319"/>
    </source>
</evidence>